<proteinExistence type="predicted"/>
<protein>
    <submittedName>
        <fullName evidence="2">Uncharacterized protein</fullName>
    </submittedName>
</protein>
<dbReference type="Proteomes" id="UP001472677">
    <property type="component" value="Unassembled WGS sequence"/>
</dbReference>
<dbReference type="EMBL" id="JBBPBM010000100">
    <property type="protein sequence ID" value="KAK8508490.1"/>
    <property type="molecule type" value="Genomic_DNA"/>
</dbReference>
<evidence type="ECO:0000256" key="1">
    <source>
        <dbReference type="SAM" id="MobiDB-lite"/>
    </source>
</evidence>
<keyword evidence="3" id="KW-1185">Reference proteome</keyword>
<name>A0ABR2BN15_9ROSI</name>
<feature type="compositionally biased region" description="Polar residues" evidence="1">
    <location>
        <begin position="1"/>
        <end position="13"/>
    </location>
</feature>
<evidence type="ECO:0000313" key="2">
    <source>
        <dbReference type="EMBL" id="KAK8508490.1"/>
    </source>
</evidence>
<sequence>MSTEGAKRSTTGALTVKQRKIDELRPSPALTAQSTTSPPKIVIMKSADMKDDMQKEAINIAISVSSFPPSSSNDSISF</sequence>
<gene>
    <name evidence="2" type="ORF">V6N12_011475</name>
</gene>
<accession>A0ABR2BN15</accession>
<organism evidence="2 3">
    <name type="scientific">Hibiscus sabdariffa</name>
    <name type="common">roselle</name>
    <dbReference type="NCBI Taxonomy" id="183260"/>
    <lineage>
        <taxon>Eukaryota</taxon>
        <taxon>Viridiplantae</taxon>
        <taxon>Streptophyta</taxon>
        <taxon>Embryophyta</taxon>
        <taxon>Tracheophyta</taxon>
        <taxon>Spermatophyta</taxon>
        <taxon>Magnoliopsida</taxon>
        <taxon>eudicotyledons</taxon>
        <taxon>Gunneridae</taxon>
        <taxon>Pentapetalae</taxon>
        <taxon>rosids</taxon>
        <taxon>malvids</taxon>
        <taxon>Malvales</taxon>
        <taxon>Malvaceae</taxon>
        <taxon>Malvoideae</taxon>
        <taxon>Hibiscus</taxon>
    </lineage>
</organism>
<feature type="region of interest" description="Disordered" evidence="1">
    <location>
        <begin position="1"/>
        <end position="38"/>
    </location>
</feature>
<evidence type="ECO:0000313" key="3">
    <source>
        <dbReference type="Proteomes" id="UP001472677"/>
    </source>
</evidence>
<comment type="caution">
    <text evidence="2">The sequence shown here is derived from an EMBL/GenBank/DDBJ whole genome shotgun (WGS) entry which is preliminary data.</text>
</comment>
<reference evidence="2 3" key="1">
    <citation type="journal article" date="2024" name="G3 (Bethesda)">
        <title>Genome assembly of Hibiscus sabdariffa L. provides insights into metabolisms of medicinal natural products.</title>
        <authorList>
            <person name="Kim T."/>
        </authorList>
    </citation>
    <scope>NUCLEOTIDE SEQUENCE [LARGE SCALE GENOMIC DNA]</scope>
    <source>
        <strain evidence="2">TK-2024</strain>
        <tissue evidence="2">Old leaves</tissue>
    </source>
</reference>